<dbReference type="EMBL" id="BRXW01000393">
    <property type="protein sequence ID" value="GMH50181.1"/>
    <property type="molecule type" value="Genomic_DNA"/>
</dbReference>
<keyword evidence="4 8" id="KW-0067">ATP-binding</keyword>
<dbReference type="HAMAP" id="MF_01228">
    <property type="entry name" value="Met_tRNA_synth_type2"/>
    <property type="match status" value="1"/>
</dbReference>
<keyword evidence="3 8" id="KW-0547">Nucleotide-binding</keyword>
<evidence type="ECO:0000313" key="12">
    <source>
        <dbReference type="Proteomes" id="UP001165122"/>
    </source>
</evidence>
<dbReference type="Gene3D" id="2.170.220.10">
    <property type="match status" value="1"/>
</dbReference>
<dbReference type="FunFam" id="2.170.220.10:FF:000001">
    <property type="entry name" value="methionine--tRNA ligase, mitochondrial"/>
    <property type="match status" value="1"/>
</dbReference>
<dbReference type="PANTHER" id="PTHR43326">
    <property type="entry name" value="METHIONYL-TRNA SYNTHETASE"/>
    <property type="match status" value="1"/>
</dbReference>
<keyword evidence="2 8" id="KW-0436">Ligase</keyword>
<accession>A0A9W6ZD50</accession>
<dbReference type="NCBIfam" id="NF008900">
    <property type="entry name" value="PRK12267.1"/>
    <property type="match status" value="1"/>
</dbReference>
<evidence type="ECO:0000259" key="10">
    <source>
        <dbReference type="Pfam" id="PF19303"/>
    </source>
</evidence>
<comment type="similarity">
    <text evidence="8">Belongs to the class-I aminoacyl-tRNA synthetase family.</text>
</comment>
<dbReference type="GO" id="GO:0005739">
    <property type="term" value="C:mitochondrion"/>
    <property type="evidence" value="ECO:0007669"/>
    <property type="project" value="UniProtKB-ARBA"/>
</dbReference>
<evidence type="ECO:0000256" key="5">
    <source>
        <dbReference type="ARBA" id="ARBA00022917"/>
    </source>
</evidence>
<gene>
    <name evidence="11" type="ORF">TrLO_g9427</name>
</gene>
<evidence type="ECO:0000256" key="1">
    <source>
        <dbReference type="ARBA" id="ARBA00012838"/>
    </source>
</evidence>
<evidence type="ECO:0000256" key="7">
    <source>
        <dbReference type="ARBA" id="ARBA00047364"/>
    </source>
</evidence>
<organism evidence="11 12">
    <name type="scientific">Triparma laevis f. longispina</name>
    <dbReference type="NCBI Taxonomy" id="1714387"/>
    <lineage>
        <taxon>Eukaryota</taxon>
        <taxon>Sar</taxon>
        <taxon>Stramenopiles</taxon>
        <taxon>Ochrophyta</taxon>
        <taxon>Bolidophyceae</taxon>
        <taxon>Parmales</taxon>
        <taxon>Triparmaceae</taxon>
        <taxon>Triparma</taxon>
    </lineage>
</organism>
<reference evidence="12" key="1">
    <citation type="journal article" date="2023" name="Commun. Biol.">
        <title>Genome analysis of Parmales, the sister group of diatoms, reveals the evolutionary specialization of diatoms from phago-mixotrophs to photoautotrophs.</title>
        <authorList>
            <person name="Ban H."/>
            <person name="Sato S."/>
            <person name="Yoshikawa S."/>
            <person name="Yamada K."/>
            <person name="Nakamura Y."/>
            <person name="Ichinomiya M."/>
            <person name="Sato N."/>
            <person name="Blanc-Mathieu R."/>
            <person name="Endo H."/>
            <person name="Kuwata A."/>
            <person name="Ogata H."/>
        </authorList>
    </citation>
    <scope>NUCLEOTIDE SEQUENCE [LARGE SCALE GENOMIC DNA]</scope>
    <source>
        <strain evidence="12">NIES 3700</strain>
    </source>
</reference>
<dbReference type="InterPro" id="IPR015413">
    <property type="entry name" value="Methionyl/Leucyl_tRNA_Synth"/>
</dbReference>
<dbReference type="Gene3D" id="1.10.730.10">
    <property type="entry name" value="Isoleucyl-tRNA Synthetase, Domain 1"/>
    <property type="match status" value="1"/>
</dbReference>
<dbReference type="CDD" id="cd00814">
    <property type="entry name" value="MetRS_core"/>
    <property type="match status" value="1"/>
</dbReference>
<dbReference type="OrthoDB" id="24670at2759"/>
<dbReference type="GO" id="GO:0005524">
    <property type="term" value="F:ATP binding"/>
    <property type="evidence" value="ECO:0007669"/>
    <property type="project" value="UniProtKB-KW"/>
</dbReference>
<evidence type="ECO:0000256" key="4">
    <source>
        <dbReference type="ARBA" id="ARBA00022840"/>
    </source>
</evidence>
<keyword evidence="6 8" id="KW-0030">Aminoacyl-tRNA synthetase</keyword>
<dbReference type="SUPFAM" id="SSF52374">
    <property type="entry name" value="Nucleotidylyl transferase"/>
    <property type="match status" value="1"/>
</dbReference>
<dbReference type="InterPro" id="IPR014758">
    <property type="entry name" value="Met-tRNA_synth"/>
</dbReference>
<dbReference type="Pfam" id="PF19303">
    <property type="entry name" value="Anticodon_3"/>
    <property type="match status" value="1"/>
</dbReference>
<keyword evidence="12" id="KW-1185">Reference proteome</keyword>
<evidence type="ECO:0000256" key="2">
    <source>
        <dbReference type="ARBA" id="ARBA00022598"/>
    </source>
</evidence>
<dbReference type="InterPro" id="IPR009080">
    <property type="entry name" value="tRNAsynth_Ia_anticodon-bd"/>
</dbReference>
<proteinExistence type="inferred from homology"/>
<dbReference type="InterPro" id="IPR041872">
    <property type="entry name" value="Anticodon_Met"/>
</dbReference>
<comment type="caution">
    <text evidence="11">The sequence shown here is derived from an EMBL/GenBank/DDBJ whole genome shotgun (WGS) entry which is preliminary data.</text>
</comment>
<dbReference type="PRINTS" id="PR01041">
    <property type="entry name" value="TRNASYNTHMET"/>
</dbReference>
<feature type="domain" description="Methionyl-tRNA synthetase anticodon-binding" evidence="10">
    <location>
        <begin position="401"/>
        <end position="536"/>
    </location>
</feature>
<dbReference type="InterPro" id="IPR023457">
    <property type="entry name" value="Met-tRNA_synth_2"/>
</dbReference>
<protein>
    <recommendedName>
        <fullName evidence="1">methionine--tRNA ligase</fullName>
        <ecNumber evidence="1">6.1.1.10</ecNumber>
    </recommendedName>
</protein>
<dbReference type="EC" id="6.1.1.10" evidence="1"/>
<evidence type="ECO:0000256" key="8">
    <source>
        <dbReference type="RuleBase" id="RU363039"/>
    </source>
</evidence>
<dbReference type="GO" id="GO:0006431">
    <property type="term" value="P:methionyl-tRNA aminoacylation"/>
    <property type="evidence" value="ECO:0007669"/>
    <property type="project" value="InterPro"/>
</dbReference>
<sequence length="537" mass="60171">MIFALSGRTMSFLAPVSRAFGRSSPTSLFSTKPYYITTPIYYLNGSPHIGHAYTSISTDILSRYNSLNGLSVSLQTGVDEHGEKVAKKAEDQGMEAQVFCDGVKMEFDSMIKSLNVLPTTNVRTTSSTHKLGAQSFWSTLSSRGDIYKGKYEGWYAVSDECYYNAGEVEEREGGIVVCRETGAECVWREKEETYFFKLSEYEDKLLAYYEENPNFILPSSRRNEVISFVKSGLNDLSISRQSFTWGVPVPGDEDHVMYVWIDALANYLTGQGYPEEKGAWPADVHVVGKDILRFHAIYWPAFLMAAGLELPKTIFAHGWWTNEGEKISKSKGNTISPFDLIEQYGVDQTRFFMASEVAFGSDGDFDHTQMVRKCNAALANGYGNLVQRVCSMVVKNFESKIPTPGEFTEEDNALLEIGYALIEETKGDIQTFKIHKYCEKVVRAVSAGNQYIDEQAPWTLRKTDLERCATVLYVEMEFLRCLSIAFQPVMPSSCEKILDQLAVEEGSRSFGFVGREFALAGGVGIAKPEGVFPRMEE</sequence>
<dbReference type="Pfam" id="PF09334">
    <property type="entry name" value="tRNA-synt_1g"/>
    <property type="match status" value="2"/>
</dbReference>
<dbReference type="CDD" id="cd07957">
    <property type="entry name" value="Anticodon_Ia_Met"/>
    <property type="match status" value="1"/>
</dbReference>
<dbReference type="NCBIfam" id="TIGR00398">
    <property type="entry name" value="metG"/>
    <property type="match status" value="1"/>
</dbReference>
<evidence type="ECO:0000256" key="3">
    <source>
        <dbReference type="ARBA" id="ARBA00022741"/>
    </source>
</evidence>
<evidence type="ECO:0000259" key="9">
    <source>
        <dbReference type="Pfam" id="PF09334"/>
    </source>
</evidence>
<dbReference type="GO" id="GO:0004825">
    <property type="term" value="F:methionine-tRNA ligase activity"/>
    <property type="evidence" value="ECO:0007669"/>
    <property type="project" value="UniProtKB-EC"/>
</dbReference>
<keyword evidence="5 8" id="KW-0648">Protein biosynthesis</keyword>
<dbReference type="Proteomes" id="UP001165122">
    <property type="component" value="Unassembled WGS sequence"/>
</dbReference>
<dbReference type="PANTHER" id="PTHR43326:SF1">
    <property type="entry name" value="METHIONINE--TRNA LIGASE, MITOCHONDRIAL"/>
    <property type="match status" value="1"/>
</dbReference>
<dbReference type="AlphaFoldDB" id="A0A9W6ZD50"/>
<dbReference type="InterPro" id="IPR033911">
    <property type="entry name" value="MetRS_core"/>
</dbReference>
<feature type="domain" description="Methionyl/Leucyl tRNA synthetase" evidence="9">
    <location>
        <begin position="34"/>
        <end position="169"/>
    </location>
</feature>
<feature type="domain" description="Methionyl/Leucyl tRNA synthetase" evidence="9">
    <location>
        <begin position="182"/>
        <end position="389"/>
    </location>
</feature>
<name>A0A9W6ZD50_9STRA</name>
<evidence type="ECO:0000256" key="6">
    <source>
        <dbReference type="ARBA" id="ARBA00023146"/>
    </source>
</evidence>
<evidence type="ECO:0000313" key="11">
    <source>
        <dbReference type="EMBL" id="GMH50181.1"/>
    </source>
</evidence>
<dbReference type="Gene3D" id="3.40.50.620">
    <property type="entry name" value="HUPs"/>
    <property type="match status" value="1"/>
</dbReference>
<dbReference type="SUPFAM" id="SSF47323">
    <property type="entry name" value="Anticodon-binding domain of a subclass of class I aminoacyl-tRNA synthetases"/>
    <property type="match status" value="1"/>
</dbReference>
<comment type="catalytic activity">
    <reaction evidence="7">
        <text>tRNA(Met) + L-methionine + ATP = L-methionyl-tRNA(Met) + AMP + diphosphate</text>
        <dbReference type="Rhea" id="RHEA:13481"/>
        <dbReference type="Rhea" id="RHEA-COMP:9667"/>
        <dbReference type="Rhea" id="RHEA-COMP:9698"/>
        <dbReference type="ChEBI" id="CHEBI:30616"/>
        <dbReference type="ChEBI" id="CHEBI:33019"/>
        <dbReference type="ChEBI" id="CHEBI:57844"/>
        <dbReference type="ChEBI" id="CHEBI:78442"/>
        <dbReference type="ChEBI" id="CHEBI:78530"/>
        <dbReference type="ChEBI" id="CHEBI:456215"/>
        <dbReference type="EC" id="6.1.1.10"/>
    </reaction>
</comment>
<dbReference type="InterPro" id="IPR014729">
    <property type="entry name" value="Rossmann-like_a/b/a_fold"/>
</dbReference>